<keyword evidence="2" id="KW-1185">Reference proteome</keyword>
<accession>A0ABT2HAI7</accession>
<dbReference type="InterPro" id="IPR001387">
    <property type="entry name" value="Cro/C1-type_HTH"/>
</dbReference>
<proteinExistence type="predicted"/>
<comment type="caution">
    <text evidence="1">The sequence shown here is derived from an EMBL/GenBank/DDBJ whole genome shotgun (WGS) entry which is preliminary data.</text>
</comment>
<gene>
    <name evidence="1" type="ORF">N1032_24800</name>
</gene>
<evidence type="ECO:0000313" key="1">
    <source>
        <dbReference type="EMBL" id="MCS5736949.1"/>
    </source>
</evidence>
<sequence length="84" mass="9676">MEQVNIFSLGRRLQAFRVDALDMTQKDFVEMFDVNDKTLSAFENGRANSIHHIAMYVRACNNDAKLLAELSEILISKLQHEDTF</sequence>
<dbReference type="Proteomes" id="UP001165586">
    <property type="component" value="Unassembled WGS sequence"/>
</dbReference>
<dbReference type="SUPFAM" id="SSF47413">
    <property type="entry name" value="lambda repressor-like DNA-binding domains"/>
    <property type="match status" value="1"/>
</dbReference>
<dbReference type="CDD" id="cd00093">
    <property type="entry name" value="HTH_XRE"/>
    <property type="match status" value="1"/>
</dbReference>
<organism evidence="1 2">
    <name type="scientific">Herbiconiux daphne</name>
    <dbReference type="NCBI Taxonomy" id="2970914"/>
    <lineage>
        <taxon>Bacteria</taxon>
        <taxon>Bacillati</taxon>
        <taxon>Actinomycetota</taxon>
        <taxon>Actinomycetes</taxon>
        <taxon>Micrococcales</taxon>
        <taxon>Microbacteriaceae</taxon>
        <taxon>Herbiconiux</taxon>
    </lineage>
</organism>
<dbReference type="InterPro" id="IPR010982">
    <property type="entry name" value="Lambda_DNA-bd_dom_sf"/>
</dbReference>
<evidence type="ECO:0000313" key="2">
    <source>
        <dbReference type="Proteomes" id="UP001165586"/>
    </source>
</evidence>
<dbReference type="Gene3D" id="1.10.260.40">
    <property type="entry name" value="lambda repressor-like DNA-binding domains"/>
    <property type="match status" value="1"/>
</dbReference>
<name>A0ABT2HAI7_9MICO</name>
<protein>
    <submittedName>
        <fullName evidence="1">Helix-turn-helix domain-containing protein</fullName>
    </submittedName>
</protein>
<dbReference type="RefSeq" id="WP_259543189.1">
    <property type="nucleotide sequence ID" value="NZ_JANLCJ010000297.1"/>
</dbReference>
<reference evidence="1" key="1">
    <citation type="submission" date="2022-08" db="EMBL/GenBank/DDBJ databases">
        <authorList>
            <person name="Deng Y."/>
            <person name="Han X.-F."/>
            <person name="Zhang Y.-Q."/>
        </authorList>
    </citation>
    <scope>NUCLEOTIDE SEQUENCE</scope>
    <source>
        <strain evidence="1">CPCC 203386</strain>
    </source>
</reference>
<dbReference type="EMBL" id="JANLCJ010000297">
    <property type="protein sequence ID" value="MCS5736949.1"/>
    <property type="molecule type" value="Genomic_DNA"/>
</dbReference>